<dbReference type="STRING" id="1333845.SAMN04487895_104244"/>
<dbReference type="RefSeq" id="WP_051500133.1">
    <property type="nucleotide sequence ID" value="NZ_CP076607.1"/>
</dbReference>
<evidence type="ECO:0000313" key="3">
    <source>
        <dbReference type="EMBL" id="SEO01808.1"/>
    </source>
</evidence>
<dbReference type="Pfam" id="PF01726">
    <property type="entry name" value="LexA_DNA_bind"/>
    <property type="match status" value="1"/>
</dbReference>
<dbReference type="AlphaFoldDB" id="A0A1H8LAR9"/>
<dbReference type="Gene3D" id="1.10.10.10">
    <property type="entry name" value="Winged helix-like DNA-binding domain superfamily/Winged helix DNA-binding domain"/>
    <property type="match status" value="1"/>
</dbReference>
<reference evidence="3 4" key="1">
    <citation type="submission" date="2016-10" db="EMBL/GenBank/DDBJ databases">
        <authorList>
            <person name="de Groot N.N."/>
        </authorList>
    </citation>
    <scope>NUCLEOTIDE SEQUENCE [LARGE SCALE GENOMIC DNA]</scope>
    <source>
        <strain evidence="3 4">CGMCC 1.10238</strain>
    </source>
</reference>
<dbReference type="SUPFAM" id="SSF46785">
    <property type="entry name" value="Winged helix' DNA-binding domain"/>
    <property type="match status" value="1"/>
</dbReference>
<dbReference type="InterPro" id="IPR036388">
    <property type="entry name" value="WH-like_DNA-bd_sf"/>
</dbReference>
<dbReference type="GO" id="GO:0006508">
    <property type="term" value="P:proteolysis"/>
    <property type="evidence" value="ECO:0007669"/>
    <property type="project" value="InterPro"/>
</dbReference>
<gene>
    <name evidence="2" type="ORF">KP014_09580</name>
    <name evidence="3" type="ORF">SAMN04487895_104244</name>
</gene>
<dbReference type="InterPro" id="IPR006199">
    <property type="entry name" value="LexA_DNA-bd_dom"/>
</dbReference>
<reference evidence="2 5" key="2">
    <citation type="submission" date="2021-06" db="EMBL/GenBank/DDBJ databases">
        <title>Whole genome sequence of Paenibacillus sophorae DSM23020 for comparative genomics.</title>
        <authorList>
            <person name="Kim M.-J."/>
            <person name="Lee G."/>
            <person name="Shin J.-H."/>
        </authorList>
    </citation>
    <scope>NUCLEOTIDE SEQUENCE [LARGE SCALE GENOMIC DNA]</scope>
    <source>
        <strain evidence="2 5">DSM 23020</strain>
    </source>
</reference>
<dbReference type="InterPro" id="IPR036390">
    <property type="entry name" value="WH_DNA-bd_sf"/>
</dbReference>
<accession>A0A1H8LAR9</accession>
<feature type="domain" description="LexA repressor DNA-binding" evidence="1">
    <location>
        <begin position="4"/>
        <end position="67"/>
    </location>
</feature>
<name>A0A1H8LAR9_9BACL</name>
<protein>
    <submittedName>
        <fullName evidence="3">LexA DNA binding domain-containing protein</fullName>
    </submittedName>
</protein>
<evidence type="ECO:0000313" key="2">
    <source>
        <dbReference type="EMBL" id="QWU17372.1"/>
    </source>
</evidence>
<dbReference type="InterPro" id="IPR050077">
    <property type="entry name" value="LexA_repressor"/>
</dbReference>
<organism evidence="3 4">
    <name type="scientific">Paenibacillus sophorae</name>
    <dbReference type="NCBI Taxonomy" id="1333845"/>
    <lineage>
        <taxon>Bacteria</taxon>
        <taxon>Bacillati</taxon>
        <taxon>Bacillota</taxon>
        <taxon>Bacilli</taxon>
        <taxon>Bacillales</taxon>
        <taxon>Paenibacillaceae</taxon>
        <taxon>Paenibacillus</taxon>
    </lineage>
</organism>
<evidence type="ECO:0000259" key="1">
    <source>
        <dbReference type="Pfam" id="PF01726"/>
    </source>
</evidence>
<evidence type="ECO:0000313" key="4">
    <source>
        <dbReference type="Proteomes" id="UP000198809"/>
    </source>
</evidence>
<dbReference type="EMBL" id="CP076607">
    <property type="protein sequence ID" value="QWU17372.1"/>
    <property type="molecule type" value="Genomic_DNA"/>
</dbReference>
<evidence type="ECO:0000313" key="5">
    <source>
        <dbReference type="Proteomes" id="UP000683429"/>
    </source>
</evidence>
<dbReference type="OrthoDB" id="1956263at2"/>
<dbReference type="Proteomes" id="UP000683429">
    <property type="component" value="Chromosome"/>
</dbReference>
<dbReference type="PANTHER" id="PTHR33516:SF2">
    <property type="entry name" value="LEXA REPRESSOR-RELATED"/>
    <property type="match status" value="1"/>
</dbReference>
<proteinExistence type="predicted"/>
<dbReference type="EMBL" id="FODH01000004">
    <property type="protein sequence ID" value="SEO01808.1"/>
    <property type="molecule type" value="Genomic_DNA"/>
</dbReference>
<keyword evidence="5" id="KW-1185">Reference proteome</keyword>
<dbReference type="PANTHER" id="PTHR33516">
    <property type="entry name" value="LEXA REPRESSOR"/>
    <property type="match status" value="1"/>
</dbReference>
<sequence>MTDKNLTPKQARTLEVIQSFIAKNGYSPTVREVANLLNLYSSSTAFRHIDLLCQKGYISKSSDGPRTIRILRGSDNQEIIVEGMKEVLQFYADRLNWEFITDKSAPVLADGGERARAVLKRVYGGSS</sequence>
<dbReference type="Proteomes" id="UP000198809">
    <property type="component" value="Unassembled WGS sequence"/>
</dbReference>
<dbReference type="GO" id="GO:0004252">
    <property type="term" value="F:serine-type endopeptidase activity"/>
    <property type="evidence" value="ECO:0007669"/>
    <property type="project" value="InterPro"/>
</dbReference>